<feature type="compositionally biased region" description="Polar residues" evidence="1">
    <location>
        <begin position="108"/>
        <end position="123"/>
    </location>
</feature>
<accession>A0A5C3R3B7</accession>
<evidence type="ECO:0000256" key="1">
    <source>
        <dbReference type="SAM" id="MobiDB-lite"/>
    </source>
</evidence>
<feature type="region of interest" description="Disordered" evidence="1">
    <location>
        <begin position="1"/>
        <end position="265"/>
    </location>
</feature>
<feature type="compositionally biased region" description="Low complexity" evidence="1">
    <location>
        <begin position="316"/>
        <end position="330"/>
    </location>
</feature>
<sequence>MPSNPFRANAVTPTPTGQSVASGPPPSFHSVDPNPNESRAQLEEDLPPAYTPAPVYEQGESTVEHGPNRPYQQPPQPQPQRVVSPQQTGMSTSSSIPCNHTGGPGLMMQSSLPMNSNTNSNSLLGRFERMVEQLAAAAISQQQTGSSNYQSQSPYRPPPSQHPSPSLRPQATGSSFRSVTPPPSHPSQPLRRPTLDRPRPQSEFAREFYAAGSESTPAIHVTNEDGPSRSYAPPGGMPPRSPVGSPNATPDDGRPTTVPTPGHPLLHEGKMLVYPSGHMCRKCNNTGYKFNDPQHPCRKCWEKYSKPYSGALTYAPSSDASGPSSPSGAGRYTFQKPLPQIGSSPLRRTHSHSSAPGRPSSSMGGGGGGYPGQSWHNQHQHQQSSTLSRTTSSYRQPILNTSTRSFPRGQQVFRPGDPRIGGRLCWRCDGRGSTMGGLVGLMLGAEQQCSVCRGLGRVF</sequence>
<feature type="region of interest" description="Disordered" evidence="1">
    <location>
        <begin position="316"/>
        <end position="394"/>
    </location>
</feature>
<feature type="compositionally biased region" description="Low complexity" evidence="1">
    <location>
        <begin position="352"/>
        <end position="362"/>
    </location>
</feature>
<evidence type="ECO:0000313" key="3">
    <source>
        <dbReference type="Proteomes" id="UP000305067"/>
    </source>
</evidence>
<gene>
    <name evidence="2" type="ORF">BDV98DRAFT_599955</name>
</gene>
<feature type="compositionally biased region" description="Polar residues" evidence="1">
    <location>
        <begin position="11"/>
        <end position="21"/>
    </location>
</feature>
<feature type="compositionally biased region" description="Polar residues" evidence="1">
    <location>
        <begin position="88"/>
        <end position="98"/>
    </location>
</feature>
<dbReference type="STRING" id="1884261.A0A5C3R3B7"/>
<dbReference type="GO" id="GO:0005737">
    <property type="term" value="C:cytoplasm"/>
    <property type="evidence" value="ECO:0007669"/>
    <property type="project" value="TreeGrafter"/>
</dbReference>
<dbReference type="InterPro" id="IPR038910">
    <property type="entry name" value="Hua1-like"/>
</dbReference>
<feature type="compositionally biased region" description="Low complexity" evidence="1">
    <location>
        <begin position="372"/>
        <end position="394"/>
    </location>
</feature>
<proteinExistence type="predicted"/>
<dbReference type="OrthoDB" id="2405700at2759"/>
<dbReference type="EMBL" id="ML178814">
    <property type="protein sequence ID" value="TFL07680.1"/>
    <property type="molecule type" value="Genomic_DNA"/>
</dbReference>
<name>A0A5C3R3B7_9AGAR</name>
<protein>
    <submittedName>
        <fullName evidence="2">Uncharacterized protein</fullName>
    </submittedName>
</protein>
<dbReference type="PANTHER" id="PTHR28031:SF1">
    <property type="entry name" value="PROLINE-RICH PROTEIN HUA1"/>
    <property type="match status" value="1"/>
</dbReference>
<reference evidence="2 3" key="1">
    <citation type="journal article" date="2019" name="Nat. Ecol. Evol.">
        <title>Megaphylogeny resolves global patterns of mushroom evolution.</title>
        <authorList>
            <person name="Varga T."/>
            <person name="Krizsan K."/>
            <person name="Foldi C."/>
            <person name="Dima B."/>
            <person name="Sanchez-Garcia M."/>
            <person name="Sanchez-Ramirez S."/>
            <person name="Szollosi G.J."/>
            <person name="Szarkandi J.G."/>
            <person name="Papp V."/>
            <person name="Albert L."/>
            <person name="Andreopoulos W."/>
            <person name="Angelini C."/>
            <person name="Antonin V."/>
            <person name="Barry K.W."/>
            <person name="Bougher N.L."/>
            <person name="Buchanan P."/>
            <person name="Buyck B."/>
            <person name="Bense V."/>
            <person name="Catcheside P."/>
            <person name="Chovatia M."/>
            <person name="Cooper J."/>
            <person name="Damon W."/>
            <person name="Desjardin D."/>
            <person name="Finy P."/>
            <person name="Geml J."/>
            <person name="Haridas S."/>
            <person name="Hughes K."/>
            <person name="Justo A."/>
            <person name="Karasinski D."/>
            <person name="Kautmanova I."/>
            <person name="Kiss B."/>
            <person name="Kocsube S."/>
            <person name="Kotiranta H."/>
            <person name="LaButti K.M."/>
            <person name="Lechner B.E."/>
            <person name="Liimatainen K."/>
            <person name="Lipzen A."/>
            <person name="Lukacs Z."/>
            <person name="Mihaltcheva S."/>
            <person name="Morgado L.N."/>
            <person name="Niskanen T."/>
            <person name="Noordeloos M.E."/>
            <person name="Ohm R.A."/>
            <person name="Ortiz-Santana B."/>
            <person name="Ovrebo C."/>
            <person name="Racz N."/>
            <person name="Riley R."/>
            <person name="Savchenko A."/>
            <person name="Shiryaev A."/>
            <person name="Soop K."/>
            <person name="Spirin V."/>
            <person name="Szebenyi C."/>
            <person name="Tomsovsky M."/>
            <person name="Tulloss R.E."/>
            <person name="Uehling J."/>
            <person name="Grigoriev I.V."/>
            <person name="Vagvolgyi C."/>
            <person name="Papp T."/>
            <person name="Martin F.M."/>
            <person name="Miettinen O."/>
            <person name="Hibbett D.S."/>
            <person name="Nagy L.G."/>
        </authorList>
    </citation>
    <scope>NUCLEOTIDE SEQUENCE [LARGE SCALE GENOMIC DNA]</scope>
    <source>
        <strain evidence="2 3">CBS 309.79</strain>
    </source>
</reference>
<dbReference type="Proteomes" id="UP000305067">
    <property type="component" value="Unassembled WGS sequence"/>
</dbReference>
<evidence type="ECO:0000313" key="2">
    <source>
        <dbReference type="EMBL" id="TFL07680.1"/>
    </source>
</evidence>
<dbReference type="AlphaFoldDB" id="A0A5C3R3B7"/>
<feature type="compositionally biased region" description="Basic and acidic residues" evidence="1">
    <location>
        <begin position="193"/>
        <end position="206"/>
    </location>
</feature>
<organism evidence="2 3">
    <name type="scientific">Pterulicium gracile</name>
    <dbReference type="NCBI Taxonomy" id="1884261"/>
    <lineage>
        <taxon>Eukaryota</taxon>
        <taxon>Fungi</taxon>
        <taxon>Dikarya</taxon>
        <taxon>Basidiomycota</taxon>
        <taxon>Agaricomycotina</taxon>
        <taxon>Agaricomycetes</taxon>
        <taxon>Agaricomycetidae</taxon>
        <taxon>Agaricales</taxon>
        <taxon>Pleurotineae</taxon>
        <taxon>Pterulaceae</taxon>
        <taxon>Pterulicium</taxon>
    </lineage>
</organism>
<keyword evidence="3" id="KW-1185">Reference proteome</keyword>
<dbReference type="PANTHER" id="PTHR28031">
    <property type="entry name" value="PROLINE-RICH PROTEIN HUA1"/>
    <property type="match status" value="1"/>
</dbReference>